<accession>A0A0H2R8Y2</accession>
<sequence>MRRRAGTTPVTSLLLNHRHAGAFTLTIRQCASSETRITIGQLTAQMELAAKFKKSKEAGKTVENALDVVIKKLTALHDGQGVKGTVSLISAFEKRFSTSGFLHNDDVASETVFKTAKASYHELLAPLEQLVQELHTAQSDVNDLLQTFRSTCSTIGNLQQVVYDQLDCLSRGHGLARLPNEILSLIFKATISTSLDRRRMPFLLASVCRRFRGVAFSSPQLWSYVCTSWKNLEALEVRLLRSQEANLDIEIGSSDSYGAKINPEWFNTFLTLVGAHVRRWGRLAIRSSVSRCREDFDLLMQHLSSEGPLKLLPKLHHIEIDDLEKPTILFQHLERCAPNLHNIETNSIFAFTRNVTLPAAITTLSIDVRGSLTDKFNIRRLIGMLQAMQIEDLHLRFSSNNSFYGYKVQDSEDKKKNNAITTVKRLSLGIDAQESTEDVFRSLYFPSLTHLDLRINVFSRDDYDESDSGEEEEDLEFVLGISNTWFEGRIYSKLKSLSLKLFVESPKASDDPVDTYLEKDHIMEIAKSCPNLEDLELECTHWTESLKLPPLRSLTLNKVNIEDDWIQEYGEELKEIGKWDSFQRLTINRCKAGDVFISEKKWCRQLADFGNKLVVIT</sequence>
<dbReference type="Pfam" id="PF12937">
    <property type="entry name" value="F-box-like"/>
    <property type="match status" value="1"/>
</dbReference>
<protein>
    <recommendedName>
        <fullName evidence="1">F-box domain-containing protein</fullName>
    </recommendedName>
</protein>
<evidence type="ECO:0000259" key="1">
    <source>
        <dbReference type="Pfam" id="PF12937"/>
    </source>
</evidence>
<dbReference type="SUPFAM" id="SSF52047">
    <property type="entry name" value="RNI-like"/>
    <property type="match status" value="1"/>
</dbReference>
<name>A0A0H2R8Y2_9AGAM</name>
<reference evidence="2 3" key="1">
    <citation type="submission" date="2015-04" db="EMBL/GenBank/DDBJ databases">
        <title>Complete genome sequence of Schizopora paradoxa KUC8140, a cosmopolitan wood degrader in East Asia.</title>
        <authorList>
            <consortium name="DOE Joint Genome Institute"/>
            <person name="Min B."/>
            <person name="Park H."/>
            <person name="Jang Y."/>
            <person name="Kim J.-J."/>
            <person name="Kim K.H."/>
            <person name="Pangilinan J."/>
            <person name="Lipzen A."/>
            <person name="Riley R."/>
            <person name="Grigoriev I.V."/>
            <person name="Spatafora J.W."/>
            <person name="Choi I.-G."/>
        </authorList>
    </citation>
    <scope>NUCLEOTIDE SEQUENCE [LARGE SCALE GENOMIC DNA]</scope>
    <source>
        <strain evidence="2 3">KUC8140</strain>
    </source>
</reference>
<proteinExistence type="predicted"/>
<dbReference type="InterPro" id="IPR036047">
    <property type="entry name" value="F-box-like_dom_sf"/>
</dbReference>
<dbReference type="InterPro" id="IPR001810">
    <property type="entry name" value="F-box_dom"/>
</dbReference>
<dbReference type="Gene3D" id="3.80.10.10">
    <property type="entry name" value="Ribonuclease Inhibitor"/>
    <property type="match status" value="1"/>
</dbReference>
<dbReference type="EMBL" id="KQ086117">
    <property type="protein sequence ID" value="KLO07857.1"/>
    <property type="molecule type" value="Genomic_DNA"/>
</dbReference>
<evidence type="ECO:0000313" key="3">
    <source>
        <dbReference type="Proteomes" id="UP000053477"/>
    </source>
</evidence>
<organism evidence="2 3">
    <name type="scientific">Schizopora paradoxa</name>
    <dbReference type="NCBI Taxonomy" id="27342"/>
    <lineage>
        <taxon>Eukaryota</taxon>
        <taxon>Fungi</taxon>
        <taxon>Dikarya</taxon>
        <taxon>Basidiomycota</taxon>
        <taxon>Agaricomycotina</taxon>
        <taxon>Agaricomycetes</taxon>
        <taxon>Hymenochaetales</taxon>
        <taxon>Schizoporaceae</taxon>
        <taxon>Schizopora</taxon>
    </lineage>
</organism>
<dbReference type="InterPro" id="IPR032675">
    <property type="entry name" value="LRR_dom_sf"/>
</dbReference>
<keyword evidence="3" id="KW-1185">Reference proteome</keyword>
<gene>
    <name evidence="2" type="ORF">SCHPADRAFT_932158</name>
</gene>
<feature type="domain" description="F-box" evidence="1">
    <location>
        <begin position="176"/>
        <end position="227"/>
    </location>
</feature>
<dbReference type="SUPFAM" id="SSF81383">
    <property type="entry name" value="F-box domain"/>
    <property type="match status" value="1"/>
</dbReference>
<dbReference type="AlphaFoldDB" id="A0A0H2R8Y2"/>
<dbReference type="Proteomes" id="UP000053477">
    <property type="component" value="Unassembled WGS sequence"/>
</dbReference>
<dbReference type="OrthoDB" id="2646305at2759"/>
<evidence type="ECO:0000313" key="2">
    <source>
        <dbReference type="EMBL" id="KLO07857.1"/>
    </source>
</evidence>
<dbReference type="InParanoid" id="A0A0H2R8Y2"/>